<dbReference type="GO" id="GO:0000155">
    <property type="term" value="F:phosphorelay sensor kinase activity"/>
    <property type="evidence" value="ECO:0007669"/>
    <property type="project" value="InterPro"/>
</dbReference>
<dbReference type="PANTHER" id="PTHR45569:SF1">
    <property type="entry name" value="SENSOR PROTEIN KDPD"/>
    <property type="match status" value="1"/>
</dbReference>
<dbReference type="EMBL" id="ATAY01000063">
    <property type="protein sequence ID" value="EPR10567.1"/>
    <property type="molecule type" value="Genomic_DNA"/>
</dbReference>
<feature type="domain" description="Histidine kinase" evidence="14">
    <location>
        <begin position="676"/>
        <end position="893"/>
    </location>
</feature>
<dbReference type="InterPro" id="IPR038318">
    <property type="entry name" value="KdpD_sf"/>
</dbReference>
<gene>
    <name evidence="15" type="ORF">L323_13660</name>
</gene>
<evidence type="ECO:0000313" key="15">
    <source>
        <dbReference type="EMBL" id="EPR10567.1"/>
    </source>
</evidence>
<dbReference type="CDD" id="cd00082">
    <property type="entry name" value="HisKA"/>
    <property type="match status" value="1"/>
</dbReference>
<dbReference type="InterPro" id="IPR036890">
    <property type="entry name" value="HATPase_C_sf"/>
</dbReference>
<comment type="caution">
    <text evidence="15">The sequence shown here is derived from an EMBL/GenBank/DDBJ whole genome shotgun (WGS) entry which is preliminary data.</text>
</comment>
<evidence type="ECO:0000256" key="6">
    <source>
        <dbReference type="ARBA" id="ARBA00022692"/>
    </source>
</evidence>
<dbReference type="InterPro" id="IPR003852">
    <property type="entry name" value="Sig_transdc_His_kinase_KdpD_N"/>
</dbReference>
<evidence type="ECO:0000259" key="14">
    <source>
        <dbReference type="PROSITE" id="PS50109"/>
    </source>
</evidence>
<sequence length="905" mass="101039">MAIKQTDSGSLLEQLSTIPSEKKRGRLRIYFGYAAGVGKTCAMLNDAHEAIKNEVDVVAGYIEPHARPETMARLDGLENIPSLEVSYKGVVLKEFDLDLAIRRRPELILVDELAHTNASGCRHKKRYQDVEELLRAGIDVYTTINVQHIESLNDVVASITGISVNERIPDSIFDSADQIELVDIEPDDLIERLHKGKVYGEEQAKRALSNFFTKEKLVALREIALRRTADKVNRVAVQNSEPSRNSSPYTNEHILVCLSSAPSNTKVIRTAARMADAFHGAFTALFVETPETKEMKDKNKSALRENLRLAEQLGAQIATVYGEDILGQIAEYAKASRVSKIVLGRSSRIRRWFIKSSFVDRLGALAPTIDIYIIPDLQPSSHINFKFKRPSNPSLVDTAKSVALLLICTLIGFLFTYWDFSIANIITVYILGIQLNAVVTRGRIYSAVSSVLSVLIFNYFFTEPRFSFQATDPGYPVTFLVMLTASLITSTLTKRVKEQAYQSAQKAYRTEVLLETSRKLQQAKDKSDILNETAHQLVKLLDRTVIIYSAQQDTLSEPLVFQNEELPANSQAYIETDERAVAEWVYKNNKRAGNTTNTLSAAKCLYLAVRGGKEVLAVVGIVMDKQAPLESFEKSLTIAMLAECALALEKEQLNETQKQISIQIQQEQLRTNLLRAISHDLRTPLTSISGNAGVLMGNSKVLSETQKNVLYTNIYDDSIWLINLVENLLSITRLDNGTLNLNMQPELLEEVIAEALLHINRNSVEHKIETVLDDELLMAKMESRLIIQVLINIVDNAIKYTPMGSHITVSAKHQDKMVLVEVADDGPGMSDEVKERLFGMFYTANNIRGDSRRGLGLGLYLCKSIIDAHGGNIYVKDNFPQGTVFCFTLQAEEVTVHEQTLNSCG</sequence>
<dbReference type="PRINTS" id="PR00344">
    <property type="entry name" value="BCTRLSENSOR"/>
</dbReference>
<keyword evidence="6 13" id="KW-0812">Transmembrane</keyword>
<dbReference type="AlphaFoldDB" id="U4QZY3"/>
<dbReference type="InterPro" id="IPR027417">
    <property type="entry name" value="P-loop_NTPase"/>
</dbReference>
<feature type="transmembrane region" description="Helical" evidence="13">
    <location>
        <begin position="444"/>
        <end position="461"/>
    </location>
</feature>
<dbReference type="InterPro" id="IPR014729">
    <property type="entry name" value="Rossmann-like_a/b/a_fold"/>
</dbReference>
<evidence type="ECO:0000256" key="4">
    <source>
        <dbReference type="ARBA" id="ARBA00022553"/>
    </source>
</evidence>
<dbReference type="InterPro" id="IPR003594">
    <property type="entry name" value="HATPase_dom"/>
</dbReference>
<dbReference type="CDD" id="cd00075">
    <property type="entry name" value="HATPase"/>
    <property type="match status" value="1"/>
</dbReference>
<dbReference type="PANTHER" id="PTHR45569">
    <property type="entry name" value="SENSOR PROTEIN KDPD"/>
    <property type="match status" value="1"/>
</dbReference>
<evidence type="ECO:0000313" key="16">
    <source>
        <dbReference type="Proteomes" id="UP000016860"/>
    </source>
</evidence>
<keyword evidence="4" id="KW-0597">Phosphoprotein</keyword>
<evidence type="ECO:0000256" key="2">
    <source>
        <dbReference type="ARBA" id="ARBA00004141"/>
    </source>
</evidence>
<dbReference type="GO" id="GO:0005886">
    <property type="term" value="C:plasma membrane"/>
    <property type="evidence" value="ECO:0007669"/>
    <property type="project" value="TreeGrafter"/>
</dbReference>
<dbReference type="InterPro" id="IPR005467">
    <property type="entry name" value="His_kinase_dom"/>
</dbReference>
<keyword evidence="5" id="KW-0808">Transferase</keyword>
<evidence type="ECO:0000256" key="11">
    <source>
        <dbReference type="ARBA" id="ARBA00023012"/>
    </source>
</evidence>
<dbReference type="InterPro" id="IPR004358">
    <property type="entry name" value="Sig_transdc_His_kin-like_C"/>
</dbReference>
<dbReference type="FunFam" id="3.40.50.300:FF:000483">
    <property type="entry name" value="Sensor histidine kinase KdpD"/>
    <property type="match status" value="1"/>
</dbReference>
<dbReference type="SMART" id="SM00388">
    <property type="entry name" value="HisKA"/>
    <property type="match status" value="1"/>
</dbReference>
<evidence type="ECO:0000256" key="7">
    <source>
        <dbReference type="ARBA" id="ARBA00022741"/>
    </source>
</evidence>
<evidence type="ECO:0000256" key="3">
    <source>
        <dbReference type="ARBA" id="ARBA00012438"/>
    </source>
</evidence>
<dbReference type="SMART" id="SM00387">
    <property type="entry name" value="HATPase_c"/>
    <property type="match status" value="1"/>
</dbReference>
<keyword evidence="10 13" id="KW-1133">Transmembrane helix</keyword>
<dbReference type="Gene3D" id="3.30.450.40">
    <property type="match status" value="1"/>
</dbReference>
<dbReference type="Proteomes" id="UP000016860">
    <property type="component" value="Unassembled WGS sequence"/>
</dbReference>
<dbReference type="Gene3D" id="3.40.50.620">
    <property type="entry name" value="HUPs"/>
    <property type="match status" value="1"/>
</dbReference>
<dbReference type="InterPro" id="IPR029016">
    <property type="entry name" value="GAF-like_dom_sf"/>
</dbReference>
<keyword evidence="9" id="KW-0067">ATP-binding</keyword>
<dbReference type="InterPro" id="IPR036097">
    <property type="entry name" value="HisK_dim/P_sf"/>
</dbReference>
<keyword evidence="7" id="KW-0547">Nucleotide-binding</keyword>
<dbReference type="SUPFAM" id="SSF55874">
    <property type="entry name" value="ATPase domain of HSP90 chaperone/DNA topoisomerase II/histidine kinase"/>
    <property type="match status" value="1"/>
</dbReference>
<proteinExistence type="predicted"/>
<dbReference type="InterPro" id="IPR052023">
    <property type="entry name" value="Histidine_kinase_KdpD"/>
</dbReference>
<keyword evidence="11" id="KW-0902">Two-component regulatory system</keyword>
<accession>U4QZY3</accession>
<keyword evidence="8 15" id="KW-0418">Kinase</keyword>
<evidence type="ECO:0000256" key="12">
    <source>
        <dbReference type="ARBA" id="ARBA00023136"/>
    </source>
</evidence>
<dbReference type="STRING" id="1330534.L323_13660"/>
<dbReference type="EC" id="2.7.13.3" evidence="3"/>
<evidence type="ECO:0000256" key="13">
    <source>
        <dbReference type="SAM" id="Phobius"/>
    </source>
</evidence>
<dbReference type="PROSITE" id="PS50109">
    <property type="entry name" value="HIS_KIN"/>
    <property type="match status" value="1"/>
</dbReference>
<dbReference type="Gene3D" id="1.10.287.130">
    <property type="match status" value="1"/>
</dbReference>
<dbReference type="GO" id="GO:0005737">
    <property type="term" value="C:cytoplasm"/>
    <property type="evidence" value="ECO:0007669"/>
    <property type="project" value="UniProtKB-ARBA"/>
</dbReference>
<dbReference type="SUPFAM" id="SSF47384">
    <property type="entry name" value="Homodimeric domain of signal transducing histidine kinase"/>
    <property type="match status" value="1"/>
</dbReference>
<organism evidence="15 16">
    <name type="scientific">Ruminiclostridium papyrosolvens C7</name>
    <dbReference type="NCBI Taxonomy" id="1330534"/>
    <lineage>
        <taxon>Bacteria</taxon>
        <taxon>Bacillati</taxon>
        <taxon>Bacillota</taxon>
        <taxon>Clostridia</taxon>
        <taxon>Eubacteriales</taxon>
        <taxon>Oscillospiraceae</taxon>
        <taxon>Ruminiclostridium</taxon>
    </lineage>
</organism>
<dbReference type="SUPFAM" id="SSF52402">
    <property type="entry name" value="Adenine nucleotide alpha hydrolases-like"/>
    <property type="match status" value="1"/>
</dbReference>
<dbReference type="RefSeq" id="WP_020816203.1">
    <property type="nucleotide sequence ID" value="NZ_ATAY01000063.1"/>
</dbReference>
<dbReference type="Gene3D" id="3.30.565.10">
    <property type="entry name" value="Histidine kinase-like ATPase, C-terminal domain"/>
    <property type="match status" value="1"/>
</dbReference>
<dbReference type="Pfam" id="PF00512">
    <property type="entry name" value="HisKA"/>
    <property type="match status" value="1"/>
</dbReference>
<name>U4QZY3_9FIRM</name>
<dbReference type="PATRIC" id="fig|1330534.3.peg.2712"/>
<keyword evidence="12 13" id="KW-0472">Membrane</keyword>
<evidence type="ECO:0000256" key="10">
    <source>
        <dbReference type="ARBA" id="ARBA00022989"/>
    </source>
</evidence>
<protein>
    <recommendedName>
        <fullName evidence="3">histidine kinase</fullName>
        <ecNumber evidence="3">2.7.13.3</ecNumber>
    </recommendedName>
</protein>
<dbReference type="Pfam" id="PF02702">
    <property type="entry name" value="KdpD"/>
    <property type="match status" value="1"/>
</dbReference>
<dbReference type="Pfam" id="PF02518">
    <property type="entry name" value="HATPase_c"/>
    <property type="match status" value="1"/>
</dbReference>
<evidence type="ECO:0000256" key="5">
    <source>
        <dbReference type="ARBA" id="ARBA00022679"/>
    </source>
</evidence>
<dbReference type="GO" id="GO:0005524">
    <property type="term" value="F:ATP binding"/>
    <property type="evidence" value="ECO:0007669"/>
    <property type="project" value="UniProtKB-KW"/>
</dbReference>
<evidence type="ECO:0000256" key="1">
    <source>
        <dbReference type="ARBA" id="ARBA00000085"/>
    </source>
</evidence>
<dbReference type="CDD" id="cd01987">
    <property type="entry name" value="USP_KdpD-like"/>
    <property type="match status" value="1"/>
</dbReference>
<feature type="transmembrane region" description="Helical" evidence="13">
    <location>
        <begin position="402"/>
        <end position="432"/>
    </location>
</feature>
<dbReference type="InterPro" id="IPR025201">
    <property type="entry name" value="KdpD_TM"/>
</dbReference>
<dbReference type="OrthoDB" id="9806130at2"/>
<dbReference type="Gene3D" id="1.20.120.620">
    <property type="entry name" value="Backbone structure of the membrane domain of e. Coli histidine kinase receptor kdpd"/>
    <property type="match status" value="1"/>
</dbReference>
<dbReference type="Gene3D" id="3.40.50.300">
    <property type="entry name" value="P-loop containing nucleotide triphosphate hydrolases"/>
    <property type="match status" value="1"/>
</dbReference>
<evidence type="ECO:0000256" key="8">
    <source>
        <dbReference type="ARBA" id="ARBA00022777"/>
    </source>
</evidence>
<comment type="subcellular location">
    <subcellularLocation>
        <location evidence="2">Membrane</location>
        <topology evidence="2">Multi-pass membrane protein</topology>
    </subcellularLocation>
</comment>
<dbReference type="InterPro" id="IPR003661">
    <property type="entry name" value="HisK_dim/P_dom"/>
</dbReference>
<reference evidence="15 16" key="1">
    <citation type="journal article" date="2013" name="Genome Announc.">
        <title>Draft Genome Sequence of the Cellulolytic Bacterium Clostridium papyrosolvens C7 (ATCC 700395).</title>
        <authorList>
            <person name="Zepeda V."/>
            <person name="Dassa B."/>
            <person name="Borovok I."/>
            <person name="Lamed R."/>
            <person name="Bayer E.A."/>
            <person name="Cate J.H."/>
        </authorList>
    </citation>
    <scope>NUCLEOTIDE SEQUENCE [LARGE SCALE GENOMIC DNA]</scope>
    <source>
        <strain evidence="15 16">C7</strain>
    </source>
</reference>
<evidence type="ECO:0000256" key="9">
    <source>
        <dbReference type="ARBA" id="ARBA00022840"/>
    </source>
</evidence>
<comment type="catalytic activity">
    <reaction evidence="1">
        <text>ATP + protein L-histidine = ADP + protein N-phospho-L-histidine.</text>
        <dbReference type="EC" id="2.7.13.3"/>
    </reaction>
</comment>
<dbReference type="Pfam" id="PF13493">
    <property type="entry name" value="DUF4118"/>
    <property type="match status" value="1"/>
</dbReference>
<dbReference type="FunFam" id="3.30.565.10:FF:000006">
    <property type="entry name" value="Sensor histidine kinase WalK"/>
    <property type="match status" value="1"/>
</dbReference>